<dbReference type="AlphaFoldDB" id="A0AA37TA90"/>
<accession>A0AA37TA90</accession>
<proteinExistence type="predicted"/>
<reference evidence="2" key="1">
    <citation type="journal article" date="2019" name="Int. J. Syst. Evol. Microbiol.">
        <title>The Global Catalogue of Microorganisms (GCM) 10K type strain sequencing project: providing services to taxonomists for standard genome sequencing and annotation.</title>
        <authorList>
            <consortium name="The Broad Institute Genomics Platform"/>
            <consortium name="The Broad Institute Genome Sequencing Center for Infectious Disease"/>
            <person name="Wu L."/>
            <person name="Ma J."/>
        </authorList>
    </citation>
    <scope>NUCLEOTIDE SEQUENCE [LARGE SCALE GENOMIC DNA]</scope>
    <source>
        <strain evidence="2">NBRC 103632</strain>
    </source>
</reference>
<protein>
    <submittedName>
        <fullName evidence="1">Uncharacterized protein</fullName>
    </submittedName>
</protein>
<dbReference type="EMBL" id="BSPL01000004">
    <property type="protein sequence ID" value="GLS68257.1"/>
    <property type="molecule type" value="Genomic_DNA"/>
</dbReference>
<evidence type="ECO:0000313" key="1">
    <source>
        <dbReference type="EMBL" id="GLS68257.1"/>
    </source>
</evidence>
<dbReference type="RefSeq" id="WP_238199953.1">
    <property type="nucleotide sequence ID" value="NZ_BPQZ01000052.1"/>
</dbReference>
<evidence type="ECO:0000313" key="2">
    <source>
        <dbReference type="Proteomes" id="UP001157440"/>
    </source>
</evidence>
<name>A0AA37TA90_9HYPH</name>
<dbReference type="Proteomes" id="UP001157440">
    <property type="component" value="Unassembled WGS sequence"/>
</dbReference>
<organism evidence="1 2">
    <name type="scientific">Methylobacterium tardum</name>
    <dbReference type="NCBI Taxonomy" id="374432"/>
    <lineage>
        <taxon>Bacteria</taxon>
        <taxon>Pseudomonadati</taxon>
        <taxon>Pseudomonadota</taxon>
        <taxon>Alphaproteobacteria</taxon>
        <taxon>Hyphomicrobiales</taxon>
        <taxon>Methylobacteriaceae</taxon>
        <taxon>Methylobacterium</taxon>
    </lineage>
</organism>
<comment type="caution">
    <text evidence="1">The sequence shown here is derived from an EMBL/GenBank/DDBJ whole genome shotgun (WGS) entry which is preliminary data.</text>
</comment>
<keyword evidence="2" id="KW-1185">Reference proteome</keyword>
<gene>
    <name evidence="1" type="ORF">GCM10007890_02690</name>
</gene>
<sequence length="76" mass="8331">MSDPDAFACEIAALLIADLKTSGARTRPELEEACRISLRSLLGDAEVPQQIAVLMPIGLDRWPKVVVQPRKVSEDE</sequence>